<comment type="caution">
    <text evidence="6">The sequence shown here is derived from an EMBL/GenBank/DDBJ whole genome shotgun (WGS) entry which is preliminary data.</text>
</comment>
<keyword evidence="1 6" id="KW-0436">Ligase</keyword>
<dbReference type="CDD" id="cd16442">
    <property type="entry name" value="BPL"/>
    <property type="match status" value="1"/>
</dbReference>
<proteinExistence type="predicted"/>
<evidence type="ECO:0000259" key="5">
    <source>
        <dbReference type="PROSITE" id="PS51733"/>
    </source>
</evidence>
<dbReference type="InterPro" id="IPR003142">
    <property type="entry name" value="BPL_C"/>
</dbReference>
<evidence type="ECO:0000313" key="6">
    <source>
        <dbReference type="EMBL" id="EGD58911.1"/>
    </source>
</evidence>
<dbReference type="PANTHER" id="PTHR12835:SF5">
    <property type="entry name" value="BIOTIN--PROTEIN LIGASE"/>
    <property type="match status" value="1"/>
</dbReference>
<dbReference type="FunCoup" id="F1Z969">
    <property type="interactions" value="422"/>
</dbReference>
<dbReference type="InterPro" id="IPR004143">
    <property type="entry name" value="BPL_LPL_catalytic"/>
</dbReference>
<dbReference type="GO" id="GO:0004077">
    <property type="term" value="F:biotin--[biotin carboxyl-carrier protein] ligase activity"/>
    <property type="evidence" value="ECO:0007669"/>
    <property type="project" value="UniProtKB-EC"/>
</dbReference>
<dbReference type="OrthoDB" id="9807064at2"/>
<dbReference type="Proteomes" id="UP000004728">
    <property type="component" value="Unassembled WGS sequence"/>
</dbReference>
<dbReference type="Pfam" id="PF02237">
    <property type="entry name" value="BPL_C"/>
    <property type="match status" value="1"/>
</dbReference>
<dbReference type="STRING" id="983920.Y88_0973"/>
<dbReference type="InParanoid" id="F1Z969"/>
<dbReference type="Gene3D" id="3.30.930.10">
    <property type="entry name" value="Bira Bifunctional Protein, Domain 2"/>
    <property type="match status" value="1"/>
</dbReference>
<dbReference type="PROSITE" id="PS51733">
    <property type="entry name" value="BPL_LPL_CATALYTIC"/>
    <property type="match status" value="1"/>
</dbReference>
<sequence>MEPDQVGRDPLTGSLETVSQIASTNTELLARVGRGDLPFEGNWLVADRQSAGRGRAGRVWNDGFGNFMGSTVAWLRAGDPPAPTLSLVAGVAVIRALHDVCGLLSGAILKWPNDVLVRGAKLAGILLERQGDCIVVGIGVNLVLAPEVEGRETVSLASLGHAVSRDSFAFALSAQWRSALECWHRGEWPSLREDWLAYAHRKGTLLSVRDPSGGAIMGGFAGLTPDGAALLHLADGQRRAIHAGDIELVGE</sequence>
<dbReference type="PANTHER" id="PTHR12835">
    <property type="entry name" value="BIOTIN PROTEIN LIGASE"/>
    <property type="match status" value="1"/>
</dbReference>
<dbReference type="SUPFAM" id="SSF55681">
    <property type="entry name" value="Class II aaRS and biotin synthetases"/>
    <property type="match status" value="1"/>
</dbReference>
<feature type="domain" description="BPL/LPL catalytic" evidence="5">
    <location>
        <begin position="5"/>
        <end position="184"/>
    </location>
</feature>
<gene>
    <name evidence="6" type="ORF">Y88_0973</name>
</gene>
<dbReference type="RefSeq" id="WP_008065941.1">
    <property type="nucleotide sequence ID" value="NZ_AQWK01000001.1"/>
</dbReference>
<reference evidence="6 7" key="1">
    <citation type="journal article" date="2012" name="J. Bacteriol.">
        <title>Draft Genome Sequence of Novosphingobium nitrogenifigens Y88T.</title>
        <authorList>
            <person name="Strabala T.J."/>
            <person name="Macdonald L."/>
            <person name="Liu V."/>
            <person name="Smit A.M."/>
        </authorList>
    </citation>
    <scope>NUCLEOTIDE SEQUENCE [LARGE SCALE GENOMIC DNA]</scope>
    <source>
        <strain evidence="6 7">DSM 19370</strain>
    </source>
</reference>
<evidence type="ECO:0000256" key="2">
    <source>
        <dbReference type="ARBA" id="ARBA00023267"/>
    </source>
</evidence>
<dbReference type="AlphaFoldDB" id="F1Z969"/>
<evidence type="ECO:0000256" key="4">
    <source>
        <dbReference type="ARBA" id="ARBA00047846"/>
    </source>
</evidence>
<dbReference type="eggNOG" id="COG0340">
    <property type="taxonomic scope" value="Bacteria"/>
</dbReference>
<protein>
    <recommendedName>
        <fullName evidence="3">biotin--[biotin carboxyl-carrier protein] ligase</fullName>
        <ecNumber evidence="3">6.3.4.15</ecNumber>
    </recommendedName>
</protein>
<name>F1Z969_9SPHN</name>
<keyword evidence="7" id="KW-1185">Reference proteome</keyword>
<evidence type="ECO:0000256" key="1">
    <source>
        <dbReference type="ARBA" id="ARBA00022598"/>
    </source>
</evidence>
<dbReference type="HOGENOM" id="CLU_051096_3_0_5"/>
<keyword evidence="2" id="KW-0092">Biotin</keyword>
<accession>F1Z969</accession>
<dbReference type="GO" id="GO:0005737">
    <property type="term" value="C:cytoplasm"/>
    <property type="evidence" value="ECO:0007669"/>
    <property type="project" value="TreeGrafter"/>
</dbReference>
<comment type="catalytic activity">
    <reaction evidence="4">
        <text>biotin + L-lysyl-[protein] + ATP = N(6)-biotinyl-L-lysyl-[protein] + AMP + diphosphate + H(+)</text>
        <dbReference type="Rhea" id="RHEA:11756"/>
        <dbReference type="Rhea" id="RHEA-COMP:9752"/>
        <dbReference type="Rhea" id="RHEA-COMP:10505"/>
        <dbReference type="ChEBI" id="CHEBI:15378"/>
        <dbReference type="ChEBI" id="CHEBI:29969"/>
        <dbReference type="ChEBI" id="CHEBI:30616"/>
        <dbReference type="ChEBI" id="CHEBI:33019"/>
        <dbReference type="ChEBI" id="CHEBI:57586"/>
        <dbReference type="ChEBI" id="CHEBI:83144"/>
        <dbReference type="ChEBI" id="CHEBI:456215"/>
        <dbReference type="EC" id="6.3.4.15"/>
    </reaction>
</comment>
<dbReference type="NCBIfam" id="TIGR00121">
    <property type="entry name" value="birA_ligase"/>
    <property type="match status" value="1"/>
</dbReference>
<evidence type="ECO:0000313" key="7">
    <source>
        <dbReference type="Proteomes" id="UP000004728"/>
    </source>
</evidence>
<dbReference type="InterPro" id="IPR004408">
    <property type="entry name" value="Biotin_CoA_COase_ligase"/>
</dbReference>
<dbReference type="Pfam" id="PF03099">
    <property type="entry name" value="BPL_LplA_LipB"/>
    <property type="match status" value="1"/>
</dbReference>
<dbReference type="EC" id="6.3.4.15" evidence="3"/>
<organism evidence="6 7">
    <name type="scientific">Novosphingobium nitrogenifigens DSM 19370</name>
    <dbReference type="NCBI Taxonomy" id="983920"/>
    <lineage>
        <taxon>Bacteria</taxon>
        <taxon>Pseudomonadati</taxon>
        <taxon>Pseudomonadota</taxon>
        <taxon>Alphaproteobacteria</taxon>
        <taxon>Sphingomonadales</taxon>
        <taxon>Sphingomonadaceae</taxon>
        <taxon>Novosphingobium</taxon>
    </lineage>
</organism>
<dbReference type="EMBL" id="AEWJ01000038">
    <property type="protein sequence ID" value="EGD58911.1"/>
    <property type="molecule type" value="Genomic_DNA"/>
</dbReference>
<dbReference type="InterPro" id="IPR045864">
    <property type="entry name" value="aa-tRNA-synth_II/BPL/LPL"/>
</dbReference>
<evidence type="ECO:0000256" key="3">
    <source>
        <dbReference type="ARBA" id="ARBA00024227"/>
    </source>
</evidence>